<evidence type="ECO:0000313" key="1">
    <source>
        <dbReference type="EMBL" id="JAC08319.1"/>
    </source>
</evidence>
<feature type="non-terminal residue" evidence="1">
    <location>
        <position position="1"/>
    </location>
</feature>
<dbReference type="VEuPathDB" id="VectorBase:AALFPA_069948"/>
<reference evidence="1" key="1">
    <citation type="journal article" date="2014" name="PLoS Negl. Trop. Dis.">
        <title>Identification and characterization of seminal fluid proteins in the Asian tiger mosquito, Aedes albopictus.</title>
        <authorList>
            <person name="Boes K.E."/>
            <person name="Ribeiro J.M."/>
            <person name="Wong A."/>
            <person name="Harrington L.C."/>
            <person name="Wolfner M.F."/>
            <person name="Sirot L.K."/>
        </authorList>
    </citation>
    <scope>NUCLEOTIDE SEQUENCE</scope>
    <source>
        <tissue evidence="1">Reproductive organs</tissue>
    </source>
</reference>
<name>A0A023EHI6_AEDAL</name>
<dbReference type="EMBL" id="GAPW01005279">
    <property type="protein sequence ID" value="JAC08319.1"/>
    <property type="molecule type" value="mRNA"/>
</dbReference>
<dbReference type="AlphaFoldDB" id="A0A023EHI6"/>
<proteinExistence type="evidence at transcript level"/>
<dbReference type="VEuPathDB" id="VectorBase:AALC636_029894"/>
<organism evidence="1">
    <name type="scientific">Aedes albopictus</name>
    <name type="common">Asian tiger mosquito</name>
    <name type="synonym">Stegomyia albopicta</name>
    <dbReference type="NCBI Taxonomy" id="7160"/>
    <lineage>
        <taxon>Eukaryota</taxon>
        <taxon>Metazoa</taxon>
        <taxon>Ecdysozoa</taxon>
        <taxon>Arthropoda</taxon>
        <taxon>Hexapoda</taxon>
        <taxon>Insecta</taxon>
        <taxon>Pterygota</taxon>
        <taxon>Neoptera</taxon>
        <taxon>Endopterygota</taxon>
        <taxon>Diptera</taxon>
        <taxon>Nematocera</taxon>
        <taxon>Culicoidea</taxon>
        <taxon>Culicidae</taxon>
        <taxon>Culicinae</taxon>
        <taxon>Aedini</taxon>
        <taxon>Aedes</taxon>
        <taxon>Stegomyia</taxon>
    </lineage>
</organism>
<protein>
    <submittedName>
        <fullName evidence="1">Putative secreted protein</fullName>
    </submittedName>
</protein>
<accession>A0A023EHI6</accession>
<sequence>SSVKTDSLFRKRCPVHYSLLRVNVSVPVLWCFGAEDCEPQAKQRVSAISHIASLCPRRIITSNPSSNRRSAADCSLRVVKMKFNLFTLLLVVAFVCACHGAEIPPPTVPENGDVVRMIPSEAVHTCAEHLGECMTGCRAQNLARKATDCAEGETCCVLVV</sequence>